<protein>
    <submittedName>
        <fullName evidence="1">Uncharacterized protein</fullName>
    </submittedName>
</protein>
<reference evidence="1" key="1">
    <citation type="journal article" date="2023" name="G3 (Bethesda)">
        <title>A reference genome for the long-term kleptoplast-retaining sea slug Elysia crispata morphotype clarki.</title>
        <authorList>
            <person name="Eastman K.E."/>
            <person name="Pendleton A.L."/>
            <person name="Shaikh M.A."/>
            <person name="Suttiyut T."/>
            <person name="Ogas R."/>
            <person name="Tomko P."/>
            <person name="Gavelis G."/>
            <person name="Widhalm J.R."/>
            <person name="Wisecaver J.H."/>
        </authorList>
    </citation>
    <scope>NUCLEOTIDE SEQUENCE</scope>
    <source>
        <strain evidence="1">ECLA1</strain>
    </source>
</reference>
<comment type="caution">
    <text evidence="1">The sequence shown here is derived from an EMBL/GenBank/DDBJ whole genome shotgun (WGS) entry which is preliminary data.</text>
</comment>
<evidence type="ECO:0000313" key="2">
    <source>
        <dbReference type="Proteomes" id="UP001283361"/>
    </source>
</evidence>
<keyword evidence="2" id="KW-1185">Reference proteome</keyword>
<organism evidence="1 2">
    <name type="scientific">Elysia crispata</name>
    <name type="common">lettuce slug</name>
    <dbReference type="NCBI Taxonomy" id="231223"/>
    <lineage>
        <taxon>Eukaryota</taxon>
        <taxon>Metazoa</taxon>
        <taxon>Spiralia</taxon>
        <taxon>Lophotrochozoa</taxon>
        <taxon>Mollusca</taxon>
        <taxon>Gastropoda</taxon>
        <taxon>Heterobranchia</taxon>
        <taxon>Euthyneura</taxon>
        <taxon>Panpulmonata</taxon>
        <taxon>Sacoglossa</taxon>
        <taxon>Placobranchoidea</taxon>
        <taxon>Plakobranchidae</taxon>
        <taxon>Elysia</taxon>
    </lineage>
</organism>
<dbReference type="AlphaFoldDB" id="A0AAE0YLW7"/>
<name>A0AAE0YLW7_9GAST</name>
<accession>A0AAE0YLW7</accession>
<sequence length="82" mass="9366">MKTYRKRTTLLYRREKNRTAAPLVLEETWADSIGSTRARCRLCMHDLLNRMVQRMDSTPDEDASTALRHGAALVSSSGVIRE</sequence>
<dbReference type="Proteomes" id="UP001283361">
    <property type="component" value="Unassembled WGS sequence"/>
</dbReference>
<dbReference type="EMBL" id="JAWDGP010005843">
    <property type="protein sequence ID" value="KAK3750890.1"/>
    <property type="molecule type" value="Genomic_DNA"/>
</dbReference>
<evidence type="ECO:0000313" key="1">
    <source>
        <dbReference type="EMBL" id="KAK3750890.1"/>
    </source>
</evidence>
<gene>
    <name evidence="1" type="ORF">RRG08_029811</name>
</gene>
<proteinExistence type="predicted"/>